<dbReference type="GO" id="GO:0005975">
    <property type="term" value="P:carbohydrate metabolic process"/>
    <property type="evidence" value="ECO:0007669"/>
    <property type="project" value="InterPro"/>
</dbReference>
<dbReference type="InterPro" id="IPR050226">
    <property type="entry name" value="NagZ_Beta-hexosaminidase"/>
</dbReference>
<dbReference type="Gene3D" id="3.20.20.300">
    <property type="entry name" value="Glycoside hydrolase, family 3, N-terminal domain"/>
    <property type="match status" value="1"/>
</dbReference>
<dbReference type="RefSeq" id="WP_184732772.1">
    <property type="nucleotide sequence ID" value="NZ_BMRW01000003.1"/>
</dbReference>
<comment type="similarity">
    <text evidence="1">Belongs to the glycosyl hydrolase 3 family.</text>
</comment>
<keyword evidence="3 5" id="KW-0326">Glycosidase</keyword>
<dbReference type="Pfam" id="PF00933">
    <property type="entry name" value="Glyco_hydro_3"/>
    <property type="match status" value="1"/>
</dbReference>
<gene>
    <name evidence="5" type="ORF">FHS38_001912</name>
</gene>
<evidence type="ECO:0000256" key="3">
    <source>
        <dbReference type="ARBA" id="ARBA00023295"/>
    </source>
</evidence>
<feature type="domain" description="Glycoside hydrolase family 3 N-terminal" evidence="4">
    <location>
        <begin position="32"/>
        <end position="329"/>
    </location>
</feature>
<dbReference type="InterPro" id="IPR001764">
    <property type="entry name" value="Glyco_hydro_3_N"/>
</dbReference>
<dbReference type="SUPFAM" id="SSF51445">
    <property type="entry name" value="(Trans)glycosidases"/>
    <property type="match status" value="1"/>
</dbReference>
<organism evidence="5 6">
    <name type="scientific">Streptomyces netropsis</name>
    <name type="common">Streptoverticillium netropsis</name>
    <dbReference type="NCBI Taxonomy" id="55404"/>
    <lineage>
        <taxon>Bacteria</taxon>
        <taxon>Bacillati</taxon>
        <taxon>Actinomycetota</taxon>
        <taxon>Actinomycetes</taxon>
        <taxon>Kitasatosporales</taxon>
        <taxon>Streptomycetaceae</taxon>
        <taxon>Streptomyces</taxon>
    </lineage>
</organism>
<dbReference type="AlphaFoldDB" id="A0A7W7LA55"/>
<proteinExistence type="inferred from homology"/>
<sequence length="512" mass="52905">MLSHGRGEPLTRLTHAVLQPGFEGTEAPDWVRRRIAEEGLAAVVLFGRNIRGPEQVARLTSALRAENPDLIIAIDEEAGDVTRMEAWTGASRPGNLALGAVDDPALTESVAHDIGRELHAAGISLNYAPSADVNSNPRNPVIGVRSFGSATDLVARHTAAWVRGLQSAGVAACAKHFPGHGDTAVDSHHDLPRVTASAEEIAATALPPFTAAMEAGVRVVMTGHLLVPALDPELPATLSRRILVDLLRGTLGFDGLVVTDGIEMSAVTGRYGIDGATVRAVAGGADAVCVGGESADETTTELLTAALAKAVHDGTLPEERLAEAASRVAEFAAWSGRNSRSRTAADGVRSDIGLVAARRALRVVGRPDGALPLPADPHVVELVPTSTLAIDRQTPWGVAGPLRALRPGATSVRLAQPDLAADADVLDRTALTPATGRPLVVVVRDAARHAWMSEALTRLLAGRPDAVVIEMGVPGSTSPGAVHLATHGATRVSGQAAAELLAGVADLTPPAN</sequence>
<reference evidence="5 6" key="1">
    <citation type="submission" date="2020-08" db="EMBL/GenBank/DDBJ databases">
        <title>Genomic Encyclopedia of Type Strains, Phase III (KMG-III): the genomes of soil and plant-associated and newly described type strains.</title>
        <authorList>
            <person name="Whitman W."/>
        </authorList>
    </citation>
    <scope>NUCLEOTIDE SEQUENCE [LARGE SCALE GENOMIC DNA]</scope>
    <source>
        <strain evidence="5 6">CECT 3265</strain>
    </source>
</reference>
<evidence type="ECO:0000256" key="1">
    <source>
        <dbReference type="ARBA" id="ARBA00005336"/>
    </source>
</evidence>
<evidence type="ECO:0000256" key="2">
    <source>
        <dbReference type="ARBA" id="ARBA00022801"/>
    </source>
</evidence>
<name>A0A7W7LA55_STRNE</name>
<dbReference type="Proteomes" id="UP000556436">
    <property type="component" value="Unassembled WGS sequence"/>
</dbReference>
<dbReference type="PANTHER" id="PTHR30480">
    <property type="entry name" value="BETA-HEXOSAMINIDASE-RELATED"/>
    <property type="match status" value="1"/>
</dbReference>
<dbReference type="InterPro" id="IPR017853">
    <property type="entry name" value="GH"/>
</dbReference>
<dbReference type="FunFam" id="3.20.20.300:FF:000018">
    <property type="entry name" value="Sugar hydrolase"/>
    <property type="match status" value="1"/>
</dbReference>
<protein>
    <submittedName>
        <fullName evidence="5">Beta-N-acetylhexosaminidase</fullName>
        <ecNumber evidence="5">3.2.1.52</ecNumber>
    </submittedName>
</protein>
<dbReference type="GO" id="GO:0009254">
    <property type="term" value="P:peptidoglycan turnover"/>
    <property type="evidence" value="ECO:0007669"/>
    <property type="project" value="TreeGrafter"/>
</dbReference>
<keyword evidence="6" id="KW-1185">Reference proteome</keyword>
<dbReference type="EC" id="3.2.1.52" evidence="5"/>
<accession>A0A7W7LA55</accession>
<dbReference type="PANTHER" id="PTHR30480:SF16">
    <property type="entry name" value="GLYCOSIDE HYDROLASE FAMILY 3 DOMAIN PROTEIN"/>
    <property type="match status" value="1"/>
</dbReference>
<evidence type="ECO:0000259" key="4">
    <source>
        <dbReference type="Pfam" id="PF00933"/>
    </source>
</evidence>
<dbReference type="GO" id="GO:0004563">
    <property type="term" value="F:beta-N-acetylhexosaminidase activity"/>
    <property type="evidence" value="ECO:0007669"/>
    <property type="project" value="UniProtKB-EC"/>
</dbReference>
<keyword evidence="2 5" id="KW-0378">Hydrolase</keyword>
<comment type="caution">
    <text evidence="5">The sequence shown here is derived from an EMBL/GenBank/DDBJ whole genome shotgun (WGS) entry which is preliminary data.</text>
</comment>
<dbReference type="EMBL" id="JACHJG010000003">
    <property type="protein sequence ID" value="MBB4885883.1"/>
    <property type="molecule type" value="Genomic_DNA"/>
</dbReference>
<dbReference type="InterPro" id="IPR036962">
    <property type="entry name" value="Glyco_hydro_3_N_sf"/>
</dbReference>
<evidence type="ECO:0000313" key="5">
    <source>
        <dbReference type="EMBL" id="MBB4885883.1"/>
    </source>
</evidence>
<evidence type="ECO:0000313" key="6">
    <source>
        <dbReference type="Proteomes" id="UP000556436"/>
    </source>
</evidence>